<evidence type="ECO:0000256" key="3">
    <source>
        <dbReference type="SAM" id="SignalP"/>
    </source>
</evidence>
<keyword evidence="3" id="KW-0732">Signal</keyword>
<protein>
    <submittedName>
        <fullName evidence="4">Uncharacterized protein</fullName>
    </submittedName>
</protein>
<feature type="chain" id="PRO_5044895515" evidence="3">
    <location>
        <begin position="19"/>
        <end position="507"/>
    </location>
</feature>
<keyword evidence="2" id="KW-1133">Transmembrane helix</keyword>
<evidence type="ECO:0000256" key="1">
    <source>
        <dbReference type="SAM" id="MobiDB-lite"/>
    </source>
</evidence>
<evidence type="ECO:0000313" key="5">
    <source>
        <dbReference type="Proteomes" id="UP001530377"/>
    </source>
</evidence>
<evidence type="ECO:0000256" key="2">
    <source>
        <dbReference type="SAM" id="Phobius"/>
    </source>
</evidence>
<proteinExistence type="predicted"/>
<feature type="transmembrane region" description="Helical" evidence="2">
    <location>
        <begin position="465"/>
        <end position="485"/>
    </location>
</feature>
<sequence length="507" mass="56207">MMQLTFLSLATAVAAVGAASTGGVAKKTIKLGNRNLRRGDPATEALLKKATPYNKKTAEKASRRRAQEQEIDGSYSIKFSECMDIRTVDEDLFGENLIEYTKAGQIVAEKSYVLFHVCTDATCDYDAEDDLYLVDLNTYLANVASYYANKRLDYCEQCEMYADYCNPEVEEEEVVEAEEAVADEEEPAAEGEGEGEAAAEGEGAAEGEAAEGARKLKKVSRKAINRILSNQKIDCDQCKAYECYVDEAAEDDALQRKNELDAETANWIAAISQCQQTAKQWNGLNLYVGANCDDYGDGVELAVYANDECSWYTKENAFADVYVFDADDEGNNINYYTYAEEFIKSAFFELTPCHQLEFADPNAADGVEEEEDHKEMNDYCKGVIENAVSFSECEEGDYEQAVDENLAQYEWFTYHMKDADNAEQVCAELHNEEQYGHVYDSTTSGSWYKRDSFGKIVRGDLTEGLSAGAIAGIVLAAVVIVGLIASMFCCKKKKATTETEYQGGEMS</sequence>
<keyword evidence="5" id="KW-1185">Reference proteome</keyword>
<evidence type="ECO:0000313" key="4">
    <source>
        <dbReference type="EMBL" id="KAL3826756.1"/>
    </source>
</evidence>
<feature type="compositionally biased region" description="Acidic residues" evidence="1">
    <location>
        <begin position="176"/>
        <end position="209"/>
    </location>
</feature>
<accession>A0ABD3SQW2</accession>
<name>A0ABD3SQW2_9STRA</name>
<comment type="caution">
    <text evidence="4">The sequence shown here is derived from an EMBL/GenBank/DDBJ whole genome shotgun (WGS) entry which is preliminary data.</text>
</comment>
<reference evidence="4 5" key="1">
    <citation type="submission" date="2024-10" db="EMBL/GenBank/DDBJ databases">
        <title>Updated reference genomes for cyclostephanoid diatoms.</title>
        <authorList>
            <person name="Roberts W.R."/>
            <person name="Alverson A.J."/>
        </authorList>
    </citation>
    <scope>NUCLEOTIDE SEQUENCE [LARGE SCALE GENOMIC DNA]</scope>
    <source>
        <strain evidence="4 5">AJA228-03</strain>
    </source>
</reference>
<feature type="region of interest" description="Disordered" evidence="1">
    <location>
        <begin position="176"/>
        <end position="212"/>
    </location>
</feature>
<gene>
    <name evidence="4" type="ORF">ACHAXA_009365</name>
</gene>
<dbReference type="EMBL" id="JALLPB020000015">
    <property type="protein sequence ID" value="KAL3826756.1"/>
    <property type="molecule type" value="Genomic_DNA"/>
</dbReference>
<keyword evidence="2" id="KW-0472">Membrane</keyword>
<keyword evidence="2" id="KW-0812">Transmembrane</keyword>
<dbReference type="AlphaFoldDB" id="A0ABD3SQW2"/>
<dbReference type="Proteomes" id="UP001530377">
    <property type="component" value="Unassembled WGS sequence"/>
</dbReference>
<organism evidence="4 5">
    <name type="scientific">Cyclostephanos tholiformis</name>
    <dbReference type="NCBI Taxonomy" id="382380"/>
    <lineage>
        <taxon>Eukaryota</taxon>
        <taxon>Sar</taxon>
        <taxon>Stramenopiles</taxon>
        <taxon>Ochrophyta</taxon>
        <taxon>Bacillariophyta</taxon>
        <taxon>Coscinodiscophyceae</taxon>
        <taxon>Thalassiosirophycidae</taxon>
        <taxon>Stephanodiscales</taxon>
        <taxon>Stephanodiscaceae</taxon>
        <taxon>Cyclostephanos</taxon>
    </lineage>
</organism>
<feature type="signal peptide" evidence="3">
    <location>
        <begin position="1"/>
        <end position="18"/>
    </location>
</feature>